<sequence length="167" mass="18504">MAEWLQELLIQIMEANLWIKLLSVFVVSAIPFFESYVTIPIGIVFGFPIVPVVIIGALGNWISVIVFVLAVSRLRRNKKPRDGKMRSNRWQRAQKLFQKYGVPGVSLLGPIICFHVAAAIALGAGTSKSYIMLWQTIAIAGWSIALGIAFGFGINLLEYIPNLNPFS</sequence>
<proteinExistence type="predicted"/>
<dbReference type="AlphaFoldDB" id="A0A919YSA2"/>
<evidence type="ECO:0000313" key="3">
    <source>
        <dbReference type="Proteomes" id="UP000683139"/>
    </source>
</evidence>
<feature type="transmembrane region" description="Helical" evidence="1">
    <location>
        <begin position="131"/>
        <end position="157"/>
    </location>
</feature>
<name>A0A919YSA2_9BACL</name>
<feature type="transmembrane region" description="Helical" evidence="1">
    <location>
        <begin position="49"/>
        <end position="71"/>
    </location>
</feature>
<protein>
    <recommendedName>
        <fullName evidence="4">Small multi-drug export protein</fullName>
    </recommendedName>
</protein>
<keyword evidence="3" id="KW-1185">Reference proteome</keyword>
<dbReference type="EMBL" id="BOSE01000005">
    <property type="protein sequence ID" value="GIP17461.1"/>
    <property type="molecule type" value="Genomic_DNA"/>
</dbReference>
<dbReference type="RefSeq" id="WP_213516792.1">
    <property type="nucleotide sequence ID" value="NZ_BOSE01000005.1"/>
</dbReference>
<evidence type="ECO:0000256" key="1">
    <source>
        <dbReference type="SAM" id="Phobius"/>
    </source>
</evidence>
<dbReference type="Pfam" id="PF06695">
    <property type="entry name" value="Sm_multidrug_ex"/>
    <property type="match status" value="1"/>
</dbReference>
<feature type="transmembrane region" description="Helical" evidence="1">
    <location>
        <begin position="100"/>
        <end position="125"/>
    </location>
</feature>
<keyword evidence="1" id="KW-0472">Membrane</keyword>
<evidence type="ECO:0000313" key="2">
    <source>
        <dbReference type="EMBL" id="GIP17461.1"/>
    </source>
</evidence>
<evidence type="ECO:0008006" key="4">
    <source>
        <dbReference type="Google" id="ProtNLM"/>
    </source>
</evidence>
<keyword evidence="1" id="KW-1133">Transmembrane helix</keyword>
<organism evidence="2 3">
    <name type="scientific">Paenibacillus montaniterrae</name>
    <dbReference type="NCBI Taxonomy" id="429341"/>
    <lineage>
        <taxon>Bacteria</taxon>
        <taxon>Bacillati</taxon>
        <taxon>Bacillota</taxon>
        <taxon>Bacilli</taxon>
        <taxon>Bacillales</taxon>
        <taxon>Paenibacillaceae</taxon>
        <taxon>Paenibacillus</taxon>
    </lineage>
</organism>
<reference evidence="2" key="1">
    <citation type="submission" date="2021-03" db="EMBL/GenBank/DDBJ databases">
        <title>Antimicrobial resistance genes in bacteria isolated from Japanese honey, and their potential for conferring macrolide and lincosamide resistance in the American foulbrood pathogen Paenibacillus larvae.</title>
        <authorList>
            <person name="Okamoto M."/>
            <person name="Kumagai M."/>
            <person name="Kanamori H."/>
            <person name="Takamatsu D."/>
        </authorList>
    </citation>
    <scope>NUCLEOTIDE SEQUENCE</scope>
    <source>
        <strain evidence="2">J40TS1</strain>
    </source>
</reference>
<dbReference type="Proteomes" id="UP000683139">
    <property type="component" value="Unassembled WGS sequence"/>
</dbReference>
<accession>A0A919YSA2</accession>
<comment type="caution">
    <text evidence="2">The sequence shown here is derived from an EMBL/GenBank/DDBJ whole genome shotgun (WGS) entry which is preliminary data.</text>
</comment>
<gene>
    <name evidence="2" type="ORF">J40TS1_31030</name>
</gene>
<dbReference type="InterPro" id="IPR009577">
    <property type="entry name" value="Sm_multidrug_ex"/>
</dbReference>
<keyword evidence="1" id="KW-0812">Transmembrane</keyword>
<feature type="transmembrane region" description="Helical" evidence="1">
    <location>
        <begin position="21"/>
        <end position="43"/>
    </location>
</feature>